<evidence type="ECO:0000313" key="8">
    <source>
        <dbReference type="EMBL" id="MCU7694218.1"/>
    </source>
</evidence>
<keyword evidence="2" id="KW-0378">Hydrolase</keyword>
<gene>
    <name evidence="8" type="ORF">OD355_06800</name>
</gene>
<dbReference type="InterPro" id="IPR027417">
    <property type="entry name" value="P-loop_NTPase"/>
</dbReference>
<evidence type="ECO:0000256" key="3">
    <source>
        <dbReference type="ARBA" id="ARBA00022806"/>
    </source>
</evidence>
<dbReference type="InterPro" id="IPR005580">
    <property type="entry name" value="DbpA/CsdA_RNA-bd_dom"/>
</dbReference>
<dbReference type="PROSITE" id="PS51194">
    <property type="entry name" value="HELICASE_CTER"/>
    <property type="match status" value="1"/>
</dbReference>
<evidence type="ECO:0000256" key="5">
    <source>
        <dbReference type="ARBA" id="ARBA00038437"/>
    </source>
</evidence>
<dbReference type="InterPro" id="IPR014001">
    <property type="entry name" value="Helicase_ATP-bd"/>
</dbReference>
<dbReference type="InterPro" id="IPR001650">
    <property type="entry name" value="Helicase_C-like"/>
</dbReference>
<dbReference type="CDD" id="cd18787">
    <property type="entry name" value="SF2_C_DEAD"/>
    <property type="match status" value="1"/>
</dbReference>
<dbReference type="PANTHER" id="PTHR47959:SF1">
    <property type="entry name" value="ATP-DEPENDENT RNA HELICASE DBPA"/>
    <property type="match status" value="1"/>
</dbReference>
<sequence length="438" mass="49554">MNRKDISSYLQPLKIKGLNEMQQATLEAYSRHDDIMLLSDTGSGKTLAYLLPIVQSLQDIAGTQAMIVAPSRELAQQIETVFRQMQTGYKITCCYGGHKREIEENNLLEAPAVIVGTPGRLGDHIRRGNIEVNGISMLLLDEFDKTLESGFTEEVKFIAESLKNVQKRMLVSATESADIPEFIRLKHPAIINFLSAEKEENKLLLHYVHTDDKDKIDTLYRLLCLIGNRAAIIFCNHRDAVKRVSDHLKERGILNVYYHGAMEQTDRDSALAKFRNGSVNFLVTTDIASRGLDIANIRYIVHYHLPATEEVFTHRNGRTARMDASGSVVLMKGPDENIPAYIETAITELQLPEECKLPPKPDWVTLFMPLGKKDKVNKIDIVGFLLQKANLKKEDVGLIEVKDFHSFFAIRRAKTKSVFHLLKDERIKNKKAKISIAK</sequence>
<dbReference type="Pfam" id="PF00271">
    <property type="entry name" value="Helicase_C"/>
    <property type="match status" value="1"/>
</dbReference>
<dbReference type="GO" id="GO:0003724">
    <property type="term" value="F:RNA helicase activity"/>
    <property type="evidence" value="ECO:0007669"/>
    <property type="project" value="TreeGrafter"/>
</dbReference>
<accession>A0AAE3ILU3</accession>
<dbReference type="Gene3D" id="3.40.50.300">
    <property type="entry name" value="P-loop containing nucleotide triphosphate hydrolases"/>
    <property type="match status" value="2"/>
</dbReference>
<evidence type="ECO:0000259" key="6">
    <source>
        <dbReference type="PROSITE" id="PS51192"/>
    </source>
</evidence>
<dbReference type="InterPro" id="IPR044742">
    <property type="entry name" value="DEAD/DEAH_RhlB"/>
</dbReference>
<dbReference type="GO" id="GO:0005829">
    <property type="term" value="C:cytosol"/>
    <property type="evidence" value="ECO:0007669"/>
    <property type="project" value="TreeGrafter"/>
</dbReference>
<feature type="domain" description="Helicase C-terminal" evidence="7">
    <location>
        <begin position="218"/>
        <end position="365"/>
    </location>
</feature>
<protein>
    <submittedName>
        <fullName evidence="8">DEAD/DEAH box helicase</fullName>
    </submittedName>
</protein>
<dbReference type="Proteomes" id="UP001209317">
    <property type="component" value="Unassembled WGS sequence"/>
</dbReference>
<dbReference type="GO" id="GO:0005524">
    <property type="term" value="F:ATP binding"/>
    <property type="evidence" value="ECO:0007669"/>
    <property type="project" value="UniProtKB-KW"/>
</dbReference>
<comment type="caution">
    <text evidence="8">The sequence shown here is derived from an EMBL/GenBank/DDBJ whole genome shotgun (WGS) entry which is preliminary data.</text>
</comment>
<dbReference type="EMBL" id="JAOTPL010000007">
    <property type="protein sequence ID" value="MCU7694218.1"/>
    <property type="molecule type" value="Genomic_DNA"/>
</dbReference>
<evidence type="ECO:0000259" key="7">
    <source>
        <dbReference type="PROSITE" id="PS51194"/>
    </source>
</evidence>
<dbReference type="Pfam" id="PF03880">
    <property type="entry name" value="DbpA"/>
    <property type="match status" value="1"/>
</dbReference>
<evidence type="ECO:0000256" key="4">
    <source>
        <dbReference type="ARBA" id="ARBA00022840"/>
    </source>
</evidence>
<dbReference type="GO" id="GO:0016787">
    <property type="term" value="F:hydrolase activity"/>
    <property type="evidence" value="ECO:0007669"/>
    <property type="project" value="UniProtKB-KW"/>
</dbReference>
<name>A0AAE3ILU3_9BACT</name>
<dbReference type="SUPFAM" id="SSF52540">
    <property type="entry name" value="P-loop containing nucleoside triphosphate hydrolases"/>
    <property type="match status" value="1"/>
</dbReference>
<keyword evidence="1" id="KW-0547">Nucleotide-binding</keyword>
<feature type="domain" description="Helicase ATP-binding" evidence="6">
    <location>
        <begin position="26"/>
        <end position="193"/>
    </location>
</feature>
<dbReference type="GO" id="GO:0003676">
    <property type="term" value="F:nucleic acid binding"/>
    <property type="evidence" value="ECO:0007669"/>
    <property type="project" value="InterPro"/>
</dbReference>
<dbReference type="Gene3D" id="3.30.70.330">
    <property type="match status" value="1"/>
</dbReference>
<dbReference type="SMART" id="SM00490">
    <property type="entry name" value="HELICc"/>
    <property type="match status" value="1"/>
</dbReference>
<proteinExistence type="inferred from homology"/>
<evidence type="ECO:0000256" key="1">
    <source>
        <dbReference type="ARBA" id="ARBA00022741"/>
    </source>
</evidence>
<keyword evidence="9" id="KW-1185">Reference proteome</keyword>
<dbReference type="RefSeq" id="WP_263037704.1">
    <property type="nucleotide sequence ID" value="NZ_JAOTPL010000007.1"/>
</dbReference>
<keyword evidence="3 8" id="KW-0347">Helicase</keyword>
<organism evidence="8 9">
    <name type="scientific">Haoranjiania flava</name>
    <dbReference type="NCBI Taxonomy" id="1856322"/>
    <lineage>
        <taxon>Bacteria</taxon>
        <taxon>Pseudomonadati</taxon>
        <taxon>Bacteroidota</taxon>
        <taxon>Chitinophagia</taxon>
        <taxon>Chitinophagales</taxon>
        <taxon>Chitinophagaceae</taxon>
        <taxon>Haoranjiania</taxon>
    </lineage>
</organism>
<comment type="similarity">
    <text evidence="5">Belongs to the DEAD box helicase family.</text>
</comment>
<dbReference type="InterPro" id="IPR050079">
    <property type="entry name" value="DEAD_box_RNA_helicase"/>
</dbReference>
<dbReference type="InterPro" id="IPR011545">
    <property type="entry name" value="DEAD/DEAH_box_helicase_dom"/>
</dbReference>
<dbReference type="CDD" id="cd00268">
    <property type="entry name" value="DEADc"/>
    <property type="match status" value="1"/>
</dbReference>
<dbReference type="PROSITE" id="PS51192">
    <property type="entry name" value="HELICASE_ATP_BIND_1"/>
    <property type="match status" value="1"/>
</dbReference>
<dbReference type="PANTHER" id="PTHR47959">
    <property type="entry name" value="ATP-DEPENDENT RNA HELICASE RHLE-RELATED"/>
    <property type="match status" value="1"/>
</dbReference>
<dbReference type="SMART" id="SM00487">
    <property type="entry name" value="DEXDc"/>
    <property type="match status" value="1"/>
</dbReference>
<dbReference type="CDD" id="cd12252">
    <property type="entry name" value="RRM_DbpA"/>
    <property type="match status" value="1"/>
</dbReference>
<reference evidence="8" key="1">
    <citation type="submission" date="2022-10" db="EMBL/GenBank/DDBJ databases">
        <authorList>
            <person name="Kim H.S."/>
            <person name="Kim J.-S."/>
            <person name="Suh M.K."/>
            <person name="Eom M.K."/>
            <person name="Lee J.-S."/>
        </authorList>
    </citation>
    <scope>NUCLEOTIDE SEQUENCE</scope>
    <source>
        <strain evidence="8">LIP-5</strain>
    </source>
</reference>
<dbReference type="AlphaFoldDB" id="A0AAE3ILU3"/>
<dbReference type="Pfam" id="PF00270">
    <property type="entry name" value="DEAD"/>
    <property type="match status" value="1"/>
</dbReference>
<evidence type="ECO:0000256" key="2">
    <source>
        <dbReference type="ARBA" id="ARBA00022801"/>
    </source>
</evidence>
<dbReference type="InterPro" id="IPR012677">
    <property type="entry name" value="Nucleotide-bd_a/b_plait_sf"/>
</dbReference>
<evidence type="ECO:0000313" key="9">
    <source>
        <dbReference type="Proteomes" id="UP001209317"/>
    </source>
</evidence>
<keyword evidence="4" id="KW-0067">ATP-binding</keyword>